<evidence type="ECO:0000256" key="8">
    <source>
        <dbReference type="ARBA" id="ARBA00023242"/>
    </source>
</evidence>
<comment type="subcellular location">
    <subcellularLocation>
        <location evidence="2">Cytoplasm</location>
    </subcellularLocation>
    <subcellularLocation>
        <location evidence="1">Nucleus</location>
    </subcellularLocation>
</comment>
<dbReference type="InterPro" id="IPR050914">
    <property type="entry name" value="snRNP_SmB/NAA38-like"/>
</dbReference>
<dbReference type="InterPro" id="IPR047575">
    <property type="entry name" value="Sm"/>
</dbReference>
<dbReference type="GO" id="GO:0000398">
    <property type="term" value="P:mRNA splicing, via spliceosome"/>
    <property type="evidence" value="ECO:0007669"/>
    <property type="project" value="TreeGrafter"/>
</dbReference>
<evidence type="ECO:0000256" key="5">
    <source>
        <dbReference type="ARBA" id="ARBA00022664"/>
    </source>
</evidence>
<dbReference type="GO" id="GO:0070990">
    <property type="term" value="F:snRNP binding"/>
    <property type="evidence" value="ECO:0007669"/>
    <property type="project" value="TreeGrafter"/>
</dbReference>
<dbReference type="EMBL" id="LR877165">
    <property type="protein sequence ID" value="CAD2221491.1"/>
    <property type="molecule type" value="Genomic_DNA"/>
</dbReference>
<dbReference type="InterPro" id="IPR001163">
    <property type="entry name" value="Sm_dom_euk/arc"/>
</dbReference>
<dbReference type="GO" id="GO:0005687">
    <property type="term" value="C:U4 snRNP"/>
    <property type="evidence" value="ECO:0007669"/>
    <property type="project" value="TreeGrafter"/>
</dbReference>
<dbReference type="GO" id="GO:0071004">
    <property type="term" value="C:U2-type prespliceosome"/>
    <property type="evidence" value="ECO:0007669"/>
    <property type="project" value="TreeGrafter"/>
</dbReference>
<evidence type="ECO:0000256" key="7">
    <source>
        <dbReference type="ARBA" id="ARBA00023187"/>
    </source>
</evidence>
<evidence type="ECO:0000256" key="10">
    <source>
        <dbReference type="ARBA" id="ARBA00041355"/>
    </source>
</evidence>
<dbReference type="Pfam" id="PF01423">
    <property type="entry name" value="LSM"/>
    <property type="match status" value="1"/>
</dbReference>
<evidence type="ECO:0000256" key="6">
    <source>
        <dbReference type="ARBA" id="ARBA00022884"/>
    </source>
</evidence>
<dbReference type="PROSITE" id="PS52002">
    <property type="entry name" value="SM"/>
    <property type="match status" value="1"/>
</dbReference>
<reference evidence="13 14" key="1">
    <citation type="submission" date="2020-08" db="EMBL/GenBank/DDBJ databases">
        <authorList>
            <person name="Newling K."/>
            <person name="Davey J."/>
            <person name="Forrester S."/>
        </authorList>
    </citation>
    <scope>NUCLEOTIDE SEQUENCE [LARGE SCALE GENOMIC DNA]</scope>
    <source>
        <strain evidence="14">Crithidia deanei Carvalho (ATCC PRA-265)</strain>
    </source>
</reference>
<feature type="region of interest" description="Disordered" evidence="11">
    <location>
        <begin position="79"/>
        <end position="114"/>
    </location>
</feature>
<dbReference type="InterPro" id="IPR010920">
    <property type="entry name" value="LSM_dom_sf"/>
</dbReference>
<dbReference type="GO" id="GO:0003723">
    <property type="term" value="F:RNA binding"/>
    <property type="evidence" value="ECO:0007669"/>
    <property type="project" value="UniProtKB-KW"/>
</dbReference>
<keyword evidence="8" id="KW-0539">Nucleus</keyword>
<sequence length="114" mass="12702">MGTFSMINNINKQLKLILDDGRKIEGKLLAYDKHMNVVMSDATEERPQTKKMAEEGISATRQVGLILLRGEHLVSVTVVKSDGSSEKEPDFSKAPKSKKATAMPAKRKRDQDDE</sequence>
<dbReference type="CDD" id="cd01717">
    <property type="entry name" value="Sm_B"/>
    <property type="match status" value="1"/>
</dbReference>
<dbReference type="PANTHER" id="PTHR10701">
    <property type="entry name" value="SMALL NUCLEAR RIBONUCLEOPROTEIN-ASSOCIATED PROTEIN B AND N"/>
    <property type="match status" value="1"/>
</dbReference>
<dbReference type="GO" id="GO:0046540">
    <property type="term" value="C:U4/U6 x U5 tri-snRNP complex"/>
    <property type="evidence" value="ECO:0007669"/>
    <property type="project" value="TreeGrafter"/>
</dbReference>
<keyword evidence="4" id="KW-0963">Cytoplasm</keyword>
<dbReference type="OrthoDB" id="2020720at2759"/>
<dbReference type="SUPFAM" id="SSF50182">
    <property type="entry name" value="Sm-like ribonucleoproteins"/>
    <property type="match status" value="1"/>
</dbReference>
<evidence type="ECO:0000256" key="4">
    <source>
        <dbReference type="ARBA" id="ARBA00022490"/>
    </source>
</evidence>
<keyword evidence="6" id="KW-0694">RNA-binding</keyword>
<evidence type="ECO:0000256" key="3">
    <source>
        <dbReference type="ARBA" id="ARBA00009123"/>
    </source>
</evidence>
<keyword evidence="9" id="KW-0687">Ribonucleoprotein</keyword>
<dbReference type="GO" id="GO:0005686">
    <property type="term" value="C:U2 snRNP"/>
    <property type="evidence" value="ECO:0007669"/>
    <property type="project" value="TreeGrafter"/>
</dbReference>
<dbReference type="GO" id="GO:0005685">
    <property type="term" value="C:U1 snRNP"/>
    <property type="evidence" value="ECO:0007669"/>
    <property type="project" value="TreeGrafter"/>
</dbReference>
<dbReference type="VEuPathDB" id="TriTrypDB:ADEAN_000902300"/>
<evidence type="ECO:0000256" key="9">
    <source>
        <dbReference type="ARBA" id="ARBA00023274"/>
    </source>
</evidence>
<keyword evidence="14" id="KW-1185">Reference proteome</keyword>
<feature type="domain" description="Sm" evidence="12">
    <location>
        <begin position="1"/>
        <end position="82"/>
    </location>
</feature>
<accession>A0A7G2CR61</accession>
<dbReference type="Gene3D" id="2.30.30.100">
    <property type="match status" value="1"/>
</dbReference>
<dbReference type="Proteomes" id="UP000515908">
    <property type="component" value="Chromosome 21"/>
</dbReference>
<keyword evidence="7" id="KW-0508">mRNA splicing</keyword>
<name>A0A7G2CR61_9TRYP</name>
<evidence type="ECO:0000313" key="13">
    <source>
        <dbReference type="EMBL" id="CAD2221491.1"/>
    </source>
</evidence>
<dbReference type="GO" id="GO:0005682">
    <property type="term" value="C:U5 snRNP"/>
    <property type="evidence" value="ECO:0007669"/>
    <property type="project" value="TreeGrafter"/>
</dbReference>
<feature type="compositionally biased region" description="Basic and acidic residues" evidence="11">
    <location>
        <begin position="83"/>
        <end position="93"/>
    </location>
</feature>
<organism evidence="13 14">
    <name type="scientific">Angomonas deanei</name>
    <dbReference type="NCBI Taxonomy" id="59799"/>
    <lineage>
        <taxon>Eukaryota</taxon>
        <taxon>Discoba</taxon>
        <taxon>Euglenozoa</taxon>
        <taxon>Kinetoplastea</taxon>
        <taxon>Metakinetoplastina</taxon>
        <taxon>Trypanosomatida</taxon>
        <taxon>Trypanosomatidae</taxon>
        <taxon>Strigomonadinae</taxon>
        <taxon>Angomonas</taxon>
    </lineage>
</organism>
<evidence type="ECO:0000259" key="12">
    <source>
        <dbReference type="PROSITE" id="PS52002"/>
    </source>
</evidence>
<keyword evidence="5" id="KW-0507">mRNA processing</keyword>
<evidence type="ECO:0000256" key="11">
    <source>
        <dbReference type="SAM" id="MobiDB-lite"/>
    </source>
</evidence>
<dbReference type="SMART" id="SM00651">
    <property type="entry name" value="Sm"/>
    <property type="match status" value="1"/>
</dbReference>
<evidence type="ECO:0000313" key="14">
    <source>
        <dbReference type="Proteomes" id="UP000515908"/>
    </source>
</evidence>
<gene>
    <name evidence="13" type="ORF">ADEAN_000902300</name>
</gene>
<dbReference type="GO" id="GO:0005737">
    <property type="term" value="C:cytoplasm"/>
    <property type="evidence" value="ECO:0007669"/>
    <property type="project" value="UniProtKB-SubCell"/>
</dbReference>
<evidence type="ECO:0000256" key="2">
    <source>
        <dbReference type="ARBA" id="ARBA00004496"/>
    </source>
</evidence>
<dbReference type="PANTHER" id="PTHR10701:SF0">
    <property type="entry name" value="SMALL NUCLEAR RIBONUCLEOPROTEIN-ASSOCIATED PROTEIN B"/>
    <property type="match status" value="1"/>
</dbReference>
<comment type="similarity">
    <text evidence="3">Belongs to the snRNP SmB/SmN family.</text>
</comment>
<protein>
    <recommendedName>
        <fullName evidence="10">Sm protein B</fullName>
    </recommendedName>
</protein>
<proteinExistence type="inferred from homology"/>
<dbReference type="AlphaFoldDB" id="A0A7G2CR61"/>
<evidence type="ECO:0000256" key="1">
    <source>
        <dbReference type="ARBA" id="ARBA00004123"/>
    </source>
</evidence>
<dbReference type="GO" id="GO:0071013">
    <property type="term" value="C:catalytic step 2 spliceosome"/>
    <property type="evidence" value="ECO:0007669"/>
    <property type="project" value="TreeGrafter"/>
</dbReference>